<evidence type="ECO:0000256" key="1">
    <source>
        <dbReference type="SAM" id="SignalP"/>
    </source>
</evidence>
<evidence type="ECO:0000313" key="2">
    <source>
        <dbReference type="EMBL" id="WWC72764.1"/>
    </source>
</evidence>
<dbReference type="EMBL" id="CP144527">
    <property type="protein sequence ID" value="WWC72764.1"/>
    <property type="molecule type" value="Genomic_DNA"/>
</dbReference>
<feature type="signal peptide" evidence="1">
    <location>
        <begin position="1"/>
        <end position="21"/>
    </location>
</feature>
<sequence>MLTILYGLLFTFLVTVHTTLGAAISTGGTRIDQFEKREVNAAPLWGSEGPIREDMNNYAKVDNDTGIKLSLAAMFKDGVSSRIKDNISPLDDKTVTFTLYSGSTMKGVTLNIDQVAAAYHRPQLEANWWWMGYEKAILDSFGDTNSTTVVQADPENILKLLNPSPRVVSKKWDLTEDEYFNYLKNNIVVLEPKETDTYTRKYRVVESVIGEDAGSASIETIQMGDQFWVHMFNDKASDLQKTYPYLIVVE</sequence>
<reference evidence="2" key="1">
    <citation type="submission" date="2013-07" db="EMBL/GenBank/DDBJ databases">
        <authorList>
            <consortium name="The Broad Institute Genome Sequencing Platform"/>
            <person name="Cuomo C."/>
            <person name="Litvintseva A."/>
            <person name="Chen Y."/>
            <person name="Heitman J."/>
            <person name="Sun S."/>
            <person name="Springer D."/>
            <person name="Dromer F."/>
            <person name="Young S.K."/>
            <person name="Zeng Q."/>
            <person name="Gargeya S."/>
            <person name="Fitzgerald M."/>
            <person name="Abouelleil A."/>
            <person name="Alvarado L."/>
            <person name="Berlin A.M."/>
            <person name="Chapman S.B."/>
            <person name="Dewar J."/>
            <person name="Goldberg J."/>
            <person name="Griggs A."/>
            <person name="Gujja S."/>
            <person name="Hansen M."/>
            <person name="Howarth C."/>
            <person name="Imamovic A."/>
            <person name="Larimer J."/>
            <person name="McCowan C."/>
            <person name="Murphy C."/>
            <person name="Pearson M."/>
            <person name="Priest M."/>
            <person name="Roberts A."/>
            <person name="Saif S."/>
            <person name="Shea T."/>
            <person name="Sykes S."/>
            <person name="Wortman J."/>
            <person name="Nusbaum C."/>
            <person name="Birren B."/>
        </authorList>
    </citation>
    <scope>NUCLEOTIDE SEQUENCE</scope>
    <source>
        <strain evidence="2">CBS 10737</strain>
    </source>
</reference>
<keyword evidence="3" id="KW-1185">Reference proteome</keyword>
<feature type="chain" id="PRO_5042561284" evidence="1">
    <location>
        <begin position="22"/>
        <end position="250"/>
    </location>
</feature>
<dbReference type="AlphaFoldDB" id="A0AAJ8L9Q6"/>
<name>A0AAJ8L9Q6_9TREE</name>
<dbReference type="GeneID" id="96955773"/>
<dbReference type="RefSeq" id="XP_070059487.1">
    <property type="nucleotide sequence ID" value="XM_070203386.1"/>
</dbReference>
<gene>
    <name evidence="2" type="ORF">I206_106728</name>
</gene>
<accession>A0AAJ8L9Q6</accession>
<reference evidence="2" key="2">
    <citation type="submission" date="2024-02" db="EMBL/GenBank/DDBJ databases">
        <title>Comparative genomics of Cryptococcus and Kwoniella reveals pathogenesis evolution and contrasting modes of karyotype evolution via chromosome fusion or intercentromeric recombination.</title>
        <authorList>
            <person name="Coelho M.A."/>
            <person name="David-Palma M."/>
            <person name="Shea T."/>
            <person name="Bowers K."/>
            <person name="McGinley-Smith S."/>
            <person name="Mohammad A.W."/>
            <person name="Gnirke A."/>
            <person name="Yurkov A.M."/>
            <person name="Nowrousian M."/>
            <person name="Sun S."/>
            <person name="Cuomo C.A."/>
            <person name="Heitman J."/>
        </authorList>
    </citation>
    <scope>NUCLEOTIDE SEQUENCE</scope>
    <source>
        <strain evidence="2">CBS 10737</strain>
    </source>
</reference>
<proteinExistence type="predicted"/>
<evidence type="ECO:0000313" key="3">
    <source>
        <dbReference type="Proteomes" id="UP000094020"/>
    </source>
</evidence>
<protein>
    <submittedName>
        <fullName evidence="2">Uncharacterized protein</fullName>
    </submittedName>
</protein>
<organism evidence="2 3">
    <name type="scientific">Kwoniella pini CBS 10737</name>
    <dbReference type="NCBI Taxonomy" id="1296096"/>
    <lineage>
        <taxon>Eukaryota</taxon>
        <taxon>Fungi</taxon>
        <taxon>Dikarya</taxon>
        <taxon>Basidiomycota</taxon>
        <taxon>Agaricomycotina</taxon>
        <taxon>Tremellomycetes</taxon>
        <taxon>Tremellales</taxon>
        <taxon>Cryptococcaceae</taxon>
        <taxon>Kwoniella</taxon>
    </lineage>
</organism>
<dbReference type="KEGG" id="kpin:96955773"/>
<keyword evidence="1" id="KW-0732">Signal</keyword>
<dbReference type="Proteomes" id="UP000094020">
    <property type="component" value="Chromosome 9"/>
</dbReference>